<reference evidence="1" key="1">
    <citation type="submission" date="2007-03" db="EMBL/GenBank/DDBJ databases">
        <title>Annotation of Culex pipiens quinquefasciatus.</title>
        <authorList>
            <consortium name="The Broad Institute Genome Sequencing Platform"/>
            <person name="Atkinson P.W."/>
            <person name="Hemingway J."/>
            <person name="Christensen B.M."/>
            <person name="Higgs S."/>
            <person name="Kodira C."/>
            <person name="Hannick L."/>
            <person name="Megy K."/>
            <person name="O'Leary S."/>
            <person name="Pearson M."/>
            <person name="Haas B.J."/>
            <person name="Mauceli E."/>
            <person name="Wortman J.R."/>
            <person name="Lee N.H."/>
            <person name="Guigo R."/>
            <person name="Stanke M."/>
            <person name="Alvarado L."/>
            <person name="Amedeo P."/>
            <person name="Antoine C.H."/>
            <person name="Arensburger P."/>
            <person name="Bidwell S.L."/>
            <person name="Crawford M."/>
            <person name="Camaro F."/>
            <person name="Devon K."/>
            <person name="Engels R."/>
            <person name="Hammond M."/>
            <person name="Howarth C."/>
            <person name="Koehrsen M."/>
            <person name="Lawson D."/>
            <person name="Montgomery P."/>
            <person name="Nene V."/>
            <person name="Nusbaum C."/>
            <person name="Puiu D."/>
            <person name="Romero-Severson J."/>
            <person name="Severson D.W."/>
            <person name="Shumway M."/>
            <person name="Sisk P."/>
            <person name="Stolte C."/>
            <person name="Zeng Q."/>
            <person name="Eisenstadt E."/>
            <person name="Fraser-Liggett C."/>
            <person name="Strausberg R."/>
            <person name="Galagan J."/>
            <person name="Birren B."/>
            <person name="Collins F.H."/>
        </authorList>
    </citation>
    <scope>NUCLEOTIDE SEQUENCE [LARGE SCALE GENOMIC DNA]</scope>
    <source>
        <strain evidence="1">JHB</strain>
    </source>
</reference>
<keyword evidence="3" id="KW-1185">Reference proteome</keyword>
<dbReference type="HOGENOM" id="CLU_2963045_0_0_1"/>
<accession>B0WJ46</accession>
<dbReference type="VEuPathDB" id="VectorBase:CPIJ007175"/>
<dbReference type="Proteomes" id="UP000002320">
    <property type="component" value="Unassembled WGS sequence"/>
</dbReference>
<evidence type="ECO:0000313" key="1">
    <source>
        <dbReference type="EMBL" id="EDS28925.1"/>
    </source>
</evidence>
<evidence type="ECO:0000313" key="2">
    <source>
        <dbReference type="EnsemblMetazoa" id="CPIJ007175-PA"/>
    </source>
</evidence>
<name>B0WJ46_CULQU</name>
<reference evidence="2" key="2">
    <citation type="submission" date="2020-05" db="UniProtKB">
        <authorList>
            <consortium name="EnsemblMetazoa"/>
        </authorList>
    </citation>
    <scope>IDENTIFICATION</scope>
    <source>
        <strain evidence="2">JHB</strain>
    </source>
</reference>
<dbReference type="EMBL" id="DS231955">
    <property type="protein sequence ID" value="EDS28925.1"/>
    <property type="molecule type" value="Genomic_DNA"/>
</dbReference>
<gene>
    <name evidence="2" type="primary">6039052</name>
    <name evidence="1" type="ORF">CpipJ_CPIJ007175</name>
</gene>
<dbReference type="EnsemblMetazoa" id="CPIJ007175-RA">
    <property type="protein sequence ID" value="CPIJ007175-PA"/>
    <property type="gene ID" value="CPIJ007175"/>
</dbReference>
<dbReference type="InParanoid" id="B0WJ46"/>
<sequence>MWPLRIEHYAGKYSETNLASKKAKLIWTASGIAVAAVMCKPHRLRPEVDVRYPSPGGAA</sequence>
<dbReference type="AlphaFoldDB" id="B0WJ46"/>
<protein>
    <submittedName>
        <fullName evidence="1">Elongator component</fullName>
    </submittedName>
</protein>
<evidence type="ECO:0000313" key="3">
    <source>
        <dbReference type="Proteomes" id="UP000002320"/>
    </source>
</evidence>
<proteinExistence type="predicted"/>
<organism>
    <name type="scientific">Culex quinquefasciatus</name>
    <name type="common">Southern house mosquito</name>
    <name type="synonym">Culex pungens</name>
    <dbReference type="NCBI Taxonomy" id="7176"/>
    <lineage>
        <taxon>Eukaryota</taxon>
        <taxon>Metazoa</taxon>
        <taxon>Ecdysozoa</taxon>
        <taxon>Arthropoda</taxon>
        <taxon>Hexapoda</taxon>
        <taxon>Insecta</taxon>
        <taxon>Pterygota</taxon>
        <taxon>Neoptera</taxon>
        <taxon>Endopterygota</taxon>
        <taxon>Diptera</taxon>
        <taxon>Nematocera</taxon>
        <taxon>Culicoidea</taxon>
        <taxon>Culicidae</taxon>
        <taxon>Culicinae</taxon>
        <taxon>Culicini</taxon>
        <taxon>Culex</taxon>
        <taxon>Culex</taxon>
    </lineage>
</organism>
<dbReference type="KEGG" id="cqu:CpipJ_CPIJ007175"/>